<dbReference type="InterPro" id="IPR015424">
    <property type="entry name" value="PyrdxlP-dep_Trfase"/>
</dbReference>
<keyword evidence="2 3" id="KW-0663">Pyridoxal phosphate</keyword>
<dbReference type="InterPro" id="IPR005814">
    <property type="entry name" value="Aminotrans_3"/>
</dbReference>
<dbReference type="PANTHER" id="PTHR43713:SF3">
    <property type="entry name" value="GLUTAMATE-1-SEMIALDEHYDE 2,1-AMINOMUTASE 1, CHLOROPLASTIC-RELATED"/>
    <property type="match status" value="1"/>
</dbReference>
<dbReference type="AlphaFoldDB" id="A0A922NXR3"/>
<dbReference type="Proteomes" id="UP000052167">
    <property type="component" value="Unassembled WGS sequence"/>
</dbReference>
<dbReference type="InterPro" id="IPR015421">
    <property type="entry name" value="PyrdxlP-dep_Trfase_major"/>
</dbReference>
<organism evidence="4 5">
    <name type="scientific">Pseudorhizobium pelagicum</name>
    <dbReference type="NCBI Taxonomy" id="1509405"/>
    <lineage>
        <taxon>Bacteria</taxon>
        <taxon>Pseudomonadati</taxon>
        <taxon>Pseudomonadota</taxon>
        <taxon>Alphaproteobacteria</taxon>
        <taxon>Hyphomicrobiales</taxon>
        <taxon>Rhizobiaceae</taxon>
        <taxon>Rhizobium/Agrobacterium group</taxon>
        <taxon>Pseudorhizobium</taxon>
    </lineage>
</organism>
<protein>
    <submittedName>
        <fullName evidence="4">Glutamate-1-semialdehyde 2,1-aminomutase</fullName>
    </submittedName>
</protein>
<sequence length="435" mass="46145">MSIAMAGVADTSRPRSTELYRRGQAVFPDGVTRVTIERDPHPIYVTRGEGAFVVDVDGHRLLDLNNNFTTLLHGHAFEPVVKAVAQLLRSGSCFANPTTHEIALAELLVARIPALEKIRFVNTGTEAVMFAVKAARAFTGRPAVARFEGAYHGAYDWAEGEQYRPAPRDGNHESDVLHLRFNDVAGTQAALTAHADRLAAVLIDPMPSRAGLIAPTREFITGLMTVARQLGILIIADEVLNLRQGFCGASHRYGLQPDLLTAGKIIGGGFPVGAVGGRGDVMAVFGAGANAATVSQGGTFSANPVSMCAGLVAMEAADEPCFADLERKGDALRARLTSIAAQAQAPFSVTGAASLFRIHGKRQAPRTYAETLASAEEQKRLVALTRFFRAQDILLPLGAAASLSTAMTNDDLNHVANTFAAFVAEAGSDTQEAQQ</sequence>
<evidence type="ECO:0000256" key="2">
    <source>
        <dbReference type="ARBA" id="ARBA00022898"/>
    </source>
</evidence>
<comment type="similarity">
    <text evidence="3">Belongs to the class-III pyridoxal-phosphate-dependent aminotransferase family.</text>
</comment>
<accession>A0A922NXR3</accession>
<gene>
    <name evidence="4" type="ORF">GV68_12425</name>
</gene>
<comment type="cofactor">
    <cofactor evidence="1">
        <name>pyridoxal 5'-phosphate</name>
        <dbReference type="ChEBI" id="CHEBI:597326"/>
    </cofactor>
</comment>
<keyword evidence="5" id="KW-1185">Reference proteome</keyword>
<dbReference type="SUPFAM" id="SSF53383">
    <property type="entry name" value="PLP-dependent transferases"/>
    <property type="match status" value="1"/>
</dbReference>
<name>A0A922NXR3_9HYPH</name>
<dbReference type="InterPro" id="IPR015422">
    <property type="entry name" value="PyrdxlP-dep_Trfase_small"/>
</dbReference>
<evidence type="ECO:0000313" key="4">
    <source>
        <dbReference type="EMBL" id="KEQ04786.1"/>
    </source>
</evidence>
<dbReference type="Gene3D" id="3.90.1150.10">
    <property type="entry name" value="Aspartate Aminotransferase, domain 1"/>
    <property type="match status" value="1"/>
</dbReference>
<dbReference type="RefSeq" id="WP_037164275.1">
    <property type="nucleotide sequence ID" value="NZ_JOKI01000006.1"/>
</dbReference>
<proteinExistence type="inferred from homology"/>
<dbReference type="GO" id="GO:0030170">
    <property type="term" value="F:pyridoxal phosphate binding"/>
    <property type="evidence" value="ECO:0007669"/>
    <property type="project" value="InterPro"/>
</dbReference>
<dbReference type="Gene3D" id="3.40.640.10">
    <property type="entry name" value="Type I PLP-dependent aspartate aminotransferase-like (Major domain)"/>
    <property type="match status" value="1"/>
</dbReference>
<dbReference type="Pfam" id="PF00202">
    <property type="entry name" value="Aminotran_3"/>
    <property type="match status" value="1"/>
</dbReference>
<dbReference type="OrthoDB" id="9801052at2"/>
<evidence type="ECO:0000256" key="3">
    <source>
        <dbReference type="RuleBase" id="RU003560"/>
    </source>
</evidence>
<evidence type="ECO:0000313" key="5">
    <source>
        <dbReference type="Proteomes" id="UP000052167"/>
    </source>
</evidence>
<evidence type="ECO:0000256" key="1">
    <source>
        <dbReference type="ARBA" id="ARBA00001933"/>
    </source>
</evidence>
<dbReference type="PANTHER" id="PTHR43713">
    <property type="entry name" value="GLUTAMATE-1-SEMIALDEHYDE 2,1-AMINOMUTASE"/>
    <property type="match status" value="1"/>
</dbReference>
<dbReference type="EMBL" id="JOKJ01000023">
    <property type="protein sequence ID" value="KEQ04786.1"/>
    <property type="molecule type" value="Genomic_DNA"/>
</dbReference>
<dbReference type="GO" id="GO:0008483">
    <property type="term" value="F:transaminase activity"/>
    <property type="evidence" value="ECO:0007669"/>
    <property type="project" value="InterPro"/>
</dbReference>
<reference evidence="4 5" key="1">
    <citation type="submission" date="2014-06" db="EMBL/GenBank/DDBJ databases">
        <title>Rhizobium pelagicum/R2-400B4.</title>
        <authorList>
            <person name="Kimes N.E."/>
            <person name="Lopez-Perez M."/>
        </authorList>
    </citation>
    <scope>NUCLEOTIDE SEQUENCE [LARGE SCALE GENOMIC DNA]</scope>
    <source>
        <strain evidence="4 5">R2-400B4</strain>
    </source>
</reference>
<comment type="caution">
    <text evidence="4">The sequence shown here is derived from an EMBL/GenBank/DDBJ whole genome shotgun (WGS) entry which is preliminary data.</text>
</comment>